<evidence type="ECO:0000256" key="1">
    <source>
        <dbReference type="ARBA" id="ARBA00005869"/>
    </source>
</evidence>
<evidence type="ECO:0000256" key="4">
    <source>
        <dbReference type="ARBA" id="ARBA00023062"/>
    </source>
</evidence>
<keyword evidence="3" id="KW-0560">Oxidoreductase</keyword>
<dbReference type="PANTHER" id="PTHR13914">
    <property type="entry name" value="PROLINE OXIDASE"/>
    <property type="match status" value="1"/>
</dbReference>
<dbReference type="Proteomes" id="UP000076532">
    <property type="component" value="Unassembled WGS sequence"/>
</dbReference>
<feature type="region of interest" description="Disordered" evidence="5">
    <location>
        <begin position="409"/>
        <end position="431"/>
    </location>
</feature>
<reference evidence="7 8" key="1">
    <citation type="journal article" date="2016" name="Mol. Biol. Evol.">
        <title>Comparative Genomics of Early-Diverging Mushroom-Forming Fungi Provides Insights into the Origins of Lignocellulose Decay Capabilities.</title>
        <authorList>
            <person name="Nagy L.G."/>
            <person name="Riley R."/>
            <person name="Tritt A."/>
            <person name="Adam C."/>
            <person name="Daum C."/>
            <person name="Floudas D."/>
            <person name="Sun H."/>
            <person name="Yadav J.S."/>
            <person name="Pangilinan J."/>
            <person name="Larsson K.H."/>
            <person name="Matsuura K."/>
            <person name="Barry K."/>
            <person name="Labutti K."/>
            <person name="Kuo R."/>
            <person name="Ohm R.A."/>
            <person name="Bhattacharya S.S."/>
            <person name="Shirouzu T."/>
            <person name="Yoshinaga Y."/>
            <person name="Martin F.M."/>
            <person name="Grigoriev I.V."/>
            <person name="Hibbett D.S."/>
        </authorList>
    </citation>
    <scope>NUCLEOTIDE SEQUENCE [LARGE SCALE GENOMIC DNA]</scope>
    <source>
        <strain evidence="7 8">CBS 109695</strain>
    </source>
</reference>
<keyword evidence="4" id="KW-0642">Proline metabolism</keyword>
<proteinExistence type="inferred from homology"/>
<evidence type="ECO:0000256" key="2">
    <source>
        <dbReference type="ARBA" id="ARBA00012695"/>
    </source>
</evidence>
<dbReference type="GO" id="GO:0005739">
    <property type="term" value="C:mitochondrion"/>
    <property type="evidence" value="ECO:0007669"/>
    <property type="project" value="TreeGrafter"/>
</dbReference>
<dbReference type="GO" id="GO:0071949">
    <property type="term" value="F:FAD binding"/>
    <property type="evidence" value="ECO:0007669"/>
    <property type="project" value="TreeGrafter"/>
</dbReference>
<dbReference type="GO" id="GO:0004657">
    <property type="term" value="F:proline dehydrogenase activity"/>
    <property type="evidence" value="ECO:0007669"/>
    <property type="project" value="UniProtKB-EC"/>
</dbReference>
<dbReference type="Gene3D" id="1.10.1200.240">
    <property type="match status" value="1"/>
</dbReference>
<comment type="similarity">
    <text evidence="1">Belongs to the proline oxidase family.</text>
</comment>
<dbReference type="OrthoDB" id="5464at2759"/>
<sequence length="855" mass="92012">MLPRILNRHLLRTTRRLYSTNGSGSTRSLRGRLGLGLSAGALTASLIFLAPSESQSPAAHADSPIDPNVPLSTLLRSYTVYTFCAVPALVDVAPALLRTLLPLPVLGTITEALVRHTFFAQFVGGDTAQAALADCGKMRVGSDGGGGRGVLFAYSVEVDEDAPPPAPGSVSPHQAIVEEMIHSIDVAADFEDRLADAQPSGRRTWVAVKMTALLPDPESLIKLSSHLLRTRPASGIDFPGCANPADLDVLYSSDAKANNEHPSSLTAADIIGLRELHTSLRRICTRAQERGVRIIMDAEYTWYQPAIDALSLSLSREFNRLPPAPASAPSWWPWSAHAEKDTDGAGQVHGEQPLVYATYQAYLRRTPAHLLHDLALARRDGYALGVKLVRGAYHSYELAAFEAHTPASSESASVGSAPAVTKGRGKTPSKSIAPTAPYPPVWLEKADSDACYDACARVLVREVAASLSSPRVSVLFGTHNWESCDAILGEMADTGLARVEGQRVLVKGEAEGRVLFGQLYGMSDALTDSLVFRTITQAPFVLKYVPYGALQDVMPYLSRRAIENKSVLSGGAAADERITASSKETLMGSFKLEAHLAAATVYSWLERAAPSTPVPVRHHAVPSWSEVTRPLTWTTTPARSVCADDRGEGEALLAEGGLLEIAVDGVERDGFFAHEAIAGSWDWGGVGRDDEVAECGGENQGVLGVISCRIDASLYGVIANDLLGVEVGRGTACGPAMGLTCLRPCNFQCHGPFSKAARVSSSTSRYHALCQKSKGTVFKNKRVLMEYIHKAKAEKNRTKVLNDQMKARHDKNQVRSAQRLPPSPHIPMRRACRADHLAEKRSDITEVETTAEVKE</sequence>
<evidence type="ECO:0000259" key="6">
    <source>
        <dbReference type="Pfam" id="PF01619"/>
    </source>
</evidence>
<feature type="region of interest" description="Disordered" evidence="5">
    <location>
        <begin position="807"/>
        <end position="827"/>
    </location>
</feature>
<dbReference type="PANTHER" id="PTHR13914:SF0">
    <property type="entry name" value="PROLINE DEHYDROGENASE 1, MITOCHONDRIAL"/>
    <property type="match status" value="1"/>
</dbReference>
<protein>
    <recommendedName>
        <fullName evidence="2">proline dehydrogenase</fullName>
        <ecNumber evidence="2">1.5.5.2</ecNumber>
    </recommendedName>
</protein>
<accession>A0A166PF70</accession>
<dbReference type="STRING" id="436010.A0A166PF70"/>
<dbReference type="SUPFAM" id="SSF51730">
    <property type="entry name" value="FAD-linked oxidoreductase"/>
    <property type="match status" value="2"/>
</dbReference>
<keyword evidence="8" id="KW-1185">Reference proteome</keyword>
<dbReference type="GO" id="GO:0010133">
    <property type="term" value="P:L-proline catabolic process to L-glutamate"/>
    <property type="evidence" value="ECO:0007669"/>
    <property type="project" value="TreeGrafter"/>
</dbReference>
<dbReference type="EC" id="1.5.5.2" evidence="2"/>
<dbReference type="InterPro" id="IPR029041">
    <property type="entry name" value="FAD-linked_oxidoreductase-like"/>
</dbReference>
<evidence type="ECO:0000313" key="7">
    <source>
        <dbReference type="EMBL" id="KZP26022.1"/>
    </source>
</evidence>
<evidence type="ECO:0000256" key="5">
    <source>
        <dbReference type="SAM" id="MobiDB-lite"/>
    </source>
</evidence>
<evidence type="ECO:0000256" key="3">
    <source>
        <dbReference type="ARBA" id="ARBA00023002"/>
    </source>
</evidence>
<dbReference type="InterPro" id="IPR015659">
    <property type="entry name" value="Proline_oxidase"/>
</dbReference>
<dbReference type="AlphaFoldDB" id="A0A166PF70"/>
<gene>
    <name evidence="7" type="ORF">FIBSPDRAFT_1041092</name>
</gene>
<feature type="domain" description="Proline dehydrogenase" evidence="6">
    <location>
        <begin position="178"/>
        <end position="399"/>
    </location>
</feature>
<dbReference type="Gene3D" id="3.20.20.220">
    <property type="match status" value="1"/>
</dbReference>
<organism evidence="7 8">
    <name type="scientific">Athelia psychrophila</name>
    <dbReference type="NCBI Taxonomy" id="1759441"/>
    <lineage>
        <taxon>Eukaryota</taxon>
        <taxon>Fungi</taxon>
        <taxon>Dikarya</taxon>
        <taxon>Basidiomycota</taxon>
        <taxon>Agaricomycotina</taxon>
        <taxon>Agaricomycetes</taxon>
        <taxon>Agaricomycetidae</taxon>
        <taxon>Atheliales</taxon>
        <taxon>Atheliaceae</taxon>
        <taxon>Athelia</taxon>
    </lineage>
</organism>
<name>A0A166PF70_9AGAM</name>
<dbReference type="InterPro" id="IPR002872">
    <property type="entry name" value="Proline_DH_dom"/>
</dbReference>
<feature type="domain" description="Proline dehydrogenase" evidence="6">
    <location>
        <begin position="439"/>
        <end position="569"/>
    </location>
</feature>
<dbReference type="Pfam" id="PF01619">
    <property type="entry name" value="Pro_dh"/>
    <property type="match status" value="2"/>
</dbReference>
<dbReference type="EMBL" id="KV417517">
    <property type="protein sequence ID" value="KZP26022.1"/>
    <property type="molecule type" value="Genomic_DNA"/>
</dbReference>
<evidence type="ECO:0000313" key="8">
    <source>
        <dbReference type="Proteomes" id="UP000076532"/>
    </source>
</evidence>